<sequence>MGDYKFKKIKKQVQLEADHHCMICDRYVPHTMQTKDWIYTHEVYHVDKNKKCYTLEKFVGICKECHDYIHMGRLNILYRQGHVSEDYFKKVLESGDRLLTSINLEKKPNDDFEEPYYMEYNNERFVNDINPEFAIEFHQKGGNILHYSGAKLLDQDIYYKRA</sequence>
<gene>
    <name evidence="1" type="ordered locus">SMU_1205c</name>
</gene>
<evidence type="ECO:0008006" key="3">
    <source>
        <dbReference type="Google" id="ProtNLM"/>
    </source>
</evidence>
<keyword evidence="2" id="KW-1185">Reference proteome</keyword>
<accession>Q8DTW5</accession>
<dbReference type="HOGENOM" id="CLU_1642777_0_0_9"/>
<evidence type="ECO:0000313" key="1">
    <source>
        <dbReference type="EMBL" id="AAN58891.1"/>
    </source>
</evidence>
<organism evidence="1 2">
    <name type="scientific">Streptococcus mutans serotype c (strain ATCC 700610 / UA159)</name>
    <dbReference type="NCBI Taxonomy" id="210007"/>
    <lineage>
        <taxon>Bacteria</taxon>
        <taxon>Bacillati</taxon>
        <taxon>Bacillota</taxon>
        <taxon>Bacilli</taxon>
        <taxon>Lactobacillales</taxon>
        <taxon>Streptococcaceae</taxon>
        <taxon>Streptococcus</taxon>
    </lineage>
</organism>
<dbReference type="PATRIC" id="fig|210007.7.peg.1079"/>
<proteinExistence type="predicted"/>
<dbReference type="Proteomes" id="UP000002512">
    <property type="component" value="Chromosome"/>
</dbReference>
<name>Q8DTW5_STRMU</name>
<evidence type="ECO:0000313" key="2">
    <source>
        <dbReference type="Proteomes" id="UP000002512"/>
    </source>
</evidence>
<dbReference type="AlphaFoldDB" id="Q8DTW5"/>
<dbReference type="OrthoDB" id="162144at2"/>
<dbReference type="EMBL" id="AE014133">
    <property type="protein sequence ID" value="AAN58891.1"/>
    <property type="molecule type" value="Genomic_DNA"/>
</dbReference>
<reference evidence="1 2" key="1">
    <citation type="journal article" date="2002" name="Proc. Natl. Acad. Sci. U.S.A.">
        <title>Genome sequence of Streptococcus mutans UA159, a cariogenic dental pathogen.</title>
        <authorList>
            <person name="Ajdic D."/>
            <person name="McShan W.M."/>
            <person name="McLaughlin R.E."/>
            <person name="Savic G."/>
            <person name="Chang J."/>
            <person name="Carson M.B."/>
            <person name="Primeaux C."/>
            <person name="Tian R."/>
            <person name="Kenton S."/>
            <person name="Jia H."/>
            <person name="Lin S."/>
            <person name="Qian Y."/>
            <person name="Li S."/>
            <person name="Zhu H."/>
            <person name="Najar F."/>
            <person name="Lai H."/>
            <person name="White J."/>
            <person name="Roe B.A."/>
            <person name="Ferretti J.J."/>
        </authorList>
    </citation>
    <scope>NUCLEOTIDE SEQUENCE [LARGE SCALE GENOMIC DNA]</scope>
    <source>
        <strain evidence="2">ATCC 700610 / UA159</strain>
    </source>
</reference>
<dbReference type="STRING" id="210007.SMU_1205c"/>
<protein>
    <recommendedName>
        <fullName evidence="3">HNH endonuclease</fullName>
    </recommendedName>
</protein>
<dbReference type="KEGG" id="smu:SMU_1205c"/>